<dbReference type="InterPro" id="IPR029787">
    <property type="entry name" value="Nucleotide_cyclase"/>
</dbReference>
<dbReference type="Proteomes" id="UP000460287">
    <property type="component" value="Unassembled WGS sequence"/>
</dbReference>
<dbReference type="GO" id="GO:0071111">
    <property type="term" value="F:cyclic-guanylate-specific phosphodiesterase activity"/>
    <property type="evidence" value="ECO:0007669"/>
    <property type="project" value="InterPro"/>
</dbReference>
<name>A0A7X2MZQ4_9CLOT</name>
<dbReference type="SMART" id="SM00267">
    <property type="entry name" value="GGDEF"/>
    <property type="match status" value="1"/>
</dbReference>
<dbReference type="Pfam" id="PF00563">
    <property type="entry name" value="EAL"/>
    <property type="match status" value="1"/>
</dbReference>
<sequence>MLNDSLNSDQSDMQKYFSLALNQNDITARTINLSTKTVHNLNCIDDVIYYKSELGDNINVRNYGLVSERIFPDDIDTSTMSYMCFNITKEKIEEVFSKKRDYEIKIDELPNDLETGLKLAFKEISLSKGEINDFSIESLKKSYSEGKRKISKSYWAMLRKTNEMVWIKTECRLIERKDTGEIIAYFFNRDLTDKNILNGVINKFSNLYFECFAAIFVKNGKIRFIDKENGVILMTRTDIALYEKLRYASEHDSLTGLFNREKVFSNTRKMIDEHLEIQFAFVQLDIERFKLYNSDFGEKEGNNLLKYVAKIIKEVVSDYPICTYGRVNADKFCFCIPYDEDKFYKKLENANERLNKYRQDYLLHFKMGVCIITDSSKSMEDINVKAALAAEKCRYNIKHFYEVYDDEEEKIQRREMEIIHDMHTAIDKKQFTVFLQPKVNLYNEKACGAEALVRWIHPKKGMIPPNIFIPVFEKNGFIADLDYYMWEQVCILLRKWIDEGKKINPVSVNVSRISLYNPNLVHKLLKLINKYGIAPQYLHLEITESAYMTNPSMMLMIIEDLHKAGFTILMDDFGSGYSSLNALKDFPIDMLKIDMNFLPRGSMVERSRIIISSVIHMAKRLGIKVIMEGVETQEQRDFLRDLQCDYIQGYFYSKPIPVTEYEDKYINLMDF</sequence>
<dbReference type="CDD" id="cd01948">
    <property type="entry name" value="EAL"/>
    <property type="match status" value="1"/>
</dbReference>
<dbReference type="Gene3D" id="3.20.20.450">
    <property type="entry name" value="EAL domain"/>
    <property type="match status" value="1"/>
</dbReference>
<reference evidence="3 4" key="1">
    <citation type="submission" date="2019-08" db="EMBL/GenBank/DDBJ databases">
        <title>In-depth cultivation of the pig gut microbiome towards novel bacterial diversity and tailored functional studies.</title>
        <authorList>
            <person name="Wylensek D."/>
            <person name="Hitch T.C.A."/>
            <person name="Clavel T."/>
        </authorList>
    </citation>
    <scope>NUCLEOTIDE SEQUENCE [LARGE SCALE GENOMIC DNA]</scope>
    <source>
        <strain evidence="3 4">WCA-383-APC-5B</strain>
    </source>
</reference>
<dbReference type="PROSITE" id="PS50883">
    <property type="entry name" value="EAL"/>
    <property type="match status" value="1"/>
</dbReference>
<dbReference type="SUPFAM" id="SSF55073">
    <property type="entry name" value="Nucleotide cyclase"/>
    <property type="match status" value="1"/>
</dbReference>
<dbReference type="InterPro" id="IPR050706">
    <property type="entry name" value="Cyclic-di-GMP_PDE-like"/>
</dbReference>
<evidence type="ECO:0000313" key="4">
    <source>
        <dbReference type="Proteomes" id="UP000460287"/>
    </source>
</evidence>
<dbReference type="RefSeq" id="WP_154531991.1">
    <property type="nucleotide sequence ID" value="NZ_VULX01000022.1"/>
</dbReference>
<keyword evidence="4" id="KW-1185">Reference proteome</keyword>
<dbReference type="InterPro" id="IPR043128">
    <property type="entry name" value="Rev_trsase/Diguanyl_cyclase"/>
</dbReference>
<evidence type="ECO:0000259" key="1">
    <source>
        <dbReference type="PROSITE" id="PS50883"/>
    </source>
</evidence>
<dbReference type="InterPro" id="IPR001633">
    <property type="entry name" value="EAL_dom"/>
</dbReference>
<dbReference type="SUPFAM" id="SSF141868">
    <property type="entry name" value="EAL domain-like"/>
    <property type="match status" value="1"/>
</dbReference>
<dbReference type="PROSITE" id="PS50887">
    <property type="entry name" value="GGDEF"/>
    <property type="match status" value="1"/>
</dbReference>
<dbReference type="NCBIfam" id="TIGR00254">
    <property type="entry name" value="GGDEF"/>
    <property type="match status" value="1"/>
</dbReference>
<organism evidence="3 4">
    <name type="scientific">Inconstantimicrobium porci</name>
    <dbReference type="NCBI Taxonomy" id="2652291"/>
    <lineage>
        <taxon>Bacteria</taxon>
        <taxon>Bacillati</taxon>
        <taxon>Bacillota</taxon>
        <taxon>Clostridia</taxon>
        <taxon>Eubacteriales</taxon>
        <taxon>Clostridiaceae</taxon>
        <taxon>Inconstantimicrobium</taxon>
    </lineage>
</organism>
<dbReference type="PANTHER" id="PTHR33121:SF70">
    <property type="entry name" value="SIGNALING PROTEIN YKOW"/>
    <property type="match status" value="1"/>
</dbReference>
<dbReference type="InterPro" id="IPR000160">
    <property type="entry name" value="GGDEF_dom"/>
</dbReference>
<proteinExistence type="predicted"/>
<protein>
    <submittedName>
        <fullName evidence="3">GGDEF domain-containing protein</fullName>
    </submittedName>
</protein>
<dbReference type="InterPro" id="IPR035919">
    <property type="entry name" value="EAL_sf"/>
</dbReference>
<dbReference type="Pfam" id="PF00990">
    <property type="entry name" value="GGDEF"/>
    <property type="match status" value="1"/>
</dbReference>
<dbReference type="SMART" id="SM00052">
    <property type="entry name" value="EAL"/>
    <property type="match status" value="1"/>
</dbReference>
<dbReference type="PANTHER" id="PTHR33121">
    <property type="entry name" value="CYCLIC DI-GMP PHOSPHODIESTERASE PDEF"/>
    <property type="match status" value="1"/>
</dbReference>
<evidence type="ECO:0000259" key="2">
    <source>
        <dbReference type="PROSITE" id="PS50887"/>
    </source>
</evidence>
<feature type="domain" description="EAL" evidence="1">
    <location>
        <begin position="415"/>
        <end position="669"/>
    </location>
</feature>
<feature type="domain" description="GGDEF" evidence="2">
    <location>
        <begin position="277"/>
        <end position="406"/>
    </location>
</feature>
<evidence type="ECO:0000313" key="3">
    <source>
        <dbReference type="EMBL" id="MSR92091.1"/>
    </source>
</evidence>
<dbReference type="AlphaFoldDB" id="A0A7X2MZQ4"/>
<accession>A0A7X2MZQ4</accession>
<comment type="caution">
    <text evidence="3">The sequence shown here is derived from an EMBL/GenBank/DDBJ whole genome shotgun (WGS) entry which is preliminary data.</text>
</comment>
<dbReference type="Gene3D" id="3.30.70.270">
    <property type="match status" value="1"/>
</dbReference>
<dbReference type="EMBL" id="VULX01000022">
    <property type="protein sequence ID" value="MSR92091.1"/>
    <property type="molecule type" value="Genomic_DNA"/>
</dbReference>
<gene>
    <name evidence="3" type="ORF">FYJ33_11985</name>
</gene>